<dbReference type="Pfam" id="PF12840">
    <property type="entry name" value="HTH_20"/>
    <property type="match status" value="1"/>
</dbReference>
<evidence type="ECO:0000256" key="1">
    <source>
        <dbReference type="SAM" id="MobiDB-lite"/>
    </source>
</evidence>
<dbReference type="InterPro" id="IPR011991">
    <property type="entry name" value="ArsR-like_HTH"/>
</dbReference>
<sequence>MSTTFSQTRRRSTVLEDSEDAQTVLEALTDPDCRAILEATREESLTATELSDRCDIPSSTAYRKVEALAAVDLLEERVRINTSSKHATEYRRRVDAVSASIDTGGLVVEMTPLEPDTETASESAAAANDGLEVDSDGLFAVADD</sequence>
<proteinExistence type="predicted"/>
<evidence type="ECO:0000313" key="2">
    <source>
        <dbReference type="EMBL" id="SFS88882.1"/>
    </source>
</evidence>
<evidence type="ECO:0000313" key="3">
    <source>
        <dbReference type="Proteomes" id="UP000199199"/>
    </source>
</evidence>
<dbReference type="EMBL" id="FOZS01000003">
    <property type="protein sequence ID" value="SFS88882.1"/>
    <property type="molecule type" value="Genomic_DNA"/>
</dbReference>
<reference evidence="3" key="1">
    <citation type="submission" date="2016-10" db="EMBL/GenBank/DDBJ databases">
        <authorList>
            <person name="Varghese N."/>
            <person name="Submissions S."/>
        </authorList>
    </citation>
    <scope>NUCLEOTIDE SEQUENCE [LARGE SCALE GENOMIC DNA]</scope>
    <source>
        <strain evidence="3">DSM 22427</strain>
    </source>
</reference>
<keyword evidence="3" id="KW-1185">Reference proteome</keyword>
<organism evidence="2 3">
    <name type="scientific">Halostagnicola kamekurae</name>
    <dbReference type="NCBI Taxonomy" id="619731"/>
    <lineage>
        <taxon>Archaea</taxon>
        <taxon>Methanobacteriati</taxon>
        <taxon>Methanobacteriota</taxon>
        <taxon>Stenosarchaea group</taxon>
        <taxon>Halobacteria</taxon>
        <taxon>Halobacteriales</taxon>
        <taxon>Natrialbaceae</taxon>
        <taxon>Halostagnicola</taxon>
    </lineage>
</organism>
<dbReference type="InterPro" id="IPR036388">
    <property type="entry name" value="WH-like_DNA-bd_sf"/>
</dbReference>
<gene>
    <name evidence="2" type="ORF">SAMN04488556_3135</name>
</gene>
<dbReference type="InterPro" id="IPR036390">
    <property type="entry name" value="WH_DNA-bd_sf"/>
</dbReference>
<feature type="compositionally biased region" description="Low complexity" evidence="1">
    <location>
        <begin position="118"/>
        <end position="127"/>
    </location>
</feature>
<dbReference type="RefSeq" id="WP_092905829.1">
    <property type="nucleotide sequence ID" value="NZ_FOZS01000003.1"/>
</dbReference>
<feature type="region of interest" description="Disordered" evidence="1">
    <location>
        <begin position="115"/>
        <end position="144"/>
    </location>
</feature>
<dbReference type="Proteomes" id="UP000199199">
    <property type="component" value="Unassembled WGS sequence"/>
</dbReference>
<dbReference type="Gene3D" id="1.10.10.10">
    <property type="entry name" value="Winged helix-like DNA-binding domain superfamily/Winged helix DNA-binding domain"/>
    <property type="match status" value="1"/>
</dbReference>
<name>A0A1I6TI05_9EURY</name>
<dbReference type="CDD" id="cd00090">
    <property type="entry name" value="HTH_ARSR"/>
    <property type="match status" value="1"/>
</dbReference>
<dbReference type="AlphaFoldDB" id="A0A1I6TI05"/>
<accession>A0A1I6TI05</accession>
<dbReference type="SUPFAM" id="SSF46785">
    <property type="entry name" value="Winged helix' DNA-binding domain"/>
    <property type="match status" value="1"/>
</dbReference>
<dbReference type="OrthoDB" id="10985at2157"/>
<protein>
    <submittedName>
        <fullName evidence="2">Helix-turn-helix domain-containing protein</fullName>
    </submittedName>
</protein>